<evidence type="ECO:0000256" key="10">
    <source>
        <dbReference type="ARBA" id="ARBA00023284"/>
    </source>
</evidence>
<dbReference type="CDD" id="cd01712">
    <property type="entry name" value="PPase_ThiI"/>
    <property type="match status" value="1"/>
</dbReference>
<dbReference type="PROSITE" id="PS51165">
    <property type="entry name" value="THUMP"/>
    <property type="match status" value="1"/>
</dbReference>
<evidence type="ECO:0000256" key="9">
    <source>
        <dbReference type="ARBA" id="ARBA00023157"/>
    </source>
</evidence>
<evidence type="ECO:0000259" key="13">
    <source>
        <dbReference type="PROSITE" id="PS51165"/>
    </source>
</evidence>
<keyword evidence="8 11" id="KW-0784">Thiamine biosynthesis</keyword>
<dbReference type="GO" id="GO:0004810">
    <property type="term" value="F:CCA tRNA nucleotidyltransferase activity"/>
    <property type="evidence" value="ECO:0007669"/>
    <property type="project" value="InterPro"/>
</dbReference>
<dbReference type="InterPro" id="IPR003720">
    <property type="entry name" value="tRNA_STrfase"/>
</dbReference>
<dbReference type="Proteomes" id="UP000074119">
    <property type="component" value="Chromosome"/>
</dbReference>
<reference evidence="14 15" key="1">
    <citation type="submission" date="2015-12" db="EMBL/GenBank/DDBJ databases">
        <authorList>
            <person name="Shamseldin A."/>
            <person name="Moawad H."/>
            <person name="Abd El-Rahim W.M."/>
            <person name="Sadowsky M.J."/>
        </authorList>
    </citation>
    <scope>NUCLEOTIDE SEQUENCE [LARGE SCALE GENOMIC DNA]</scope>
    <source>
        <strain evidence="14 15">SM2</strain>
    </source>
</reference>
<dbReference type="CDD" id="cd00158">
    <property type="entry name" value="RHOD"/>
    <property type="match status" value="1"/>
</dbReference>
<feature type="active site" description="Cysteine persulfide intermediate" evidence="11">
    <location>
        <position position="457"/>
    </location>
</feature>
<dbReference type="STRING" id="1470434.AZF00_01595"/>
<dbReference type="Gene3D" id="3.30.2130.30">
    <property type="match status" value="1"/>
</dbReference>
<keyword evidence="10" id="KW-0676">Redox-active center</keyword>
<feature type="domain" description="THUMP" evidence="13">
    <location>
        <begin position="63"/>
        <end position="167"/>
    </location>
</feature>
<dbReference type="PANTHER" id="PTHR43209:SF1">
    <property type="entry name" value="TRNA SULFURTRANSFERASE"/>
    <property type="match status" value="1"/>
</dbReference>
<feature type="domain" description="Rhodanese" evidence="12">
    <location>
        <begin position="405"/>
        <end position="481"/>
    </location>
</feature>
<dbReference type="InterPro" id="IPR001763">
    <property type="entry name" value="Rhodanese-like_dom"/>
</dbReference>
<dbReference type="CDD" id="cd11716">
    <property type="entry name" value="THUMP_ThiI"/>
    <property type="match status" value="1"/>
</dbReference>
<evidence type="ECO:0000256" key="5">
    <source>
        <dbReference type="ARBA" id="ARBA00022741"/>
    </source>
</evidence>
<comment type="caution">
    <text evidence="11">Lacks conserved residue(s) required for the propagation of feature annotation.</text>
</comment>
<keyword evidence="2 11" id="KW-0963">Cytoplasm</keyword>
<organism evidence="14 15">
    <name type="scientific">Zhongshania aliphaticivorans</name>
    <dbReference type="NCBI Taxonomy" id="1470434"/>
    <lineage>
        <taxon>Bacteria</taxon>
        <taxon>Pseudomonadati</taxon>
        <taxon>Pseudomonadota</taxon>
        <taxon>Gammaproteobacteria</taxon>
        <taxon>Cellvibrionales</taxon>
        <taxon>Spongiibacteraceae</taxon>
        <taxon>Zhongshania</taxon>
    </lineage>
</organism>
<dbReference type="PANTHER" id="PTHR43209">
    <property type="entry name" value="TRNA SULFURTRANSFERASE"/>
    <property type="match status" value="1"/>
</dbReference>
<proteinExistence type="inferred from homology"/>
<dbReference type="KEGG" id="zal:AZF00_01595"/>
<feature type="binding site" evidence="11">
    <location>
        <begin position="185"/>
        <end position="186"/>
    </location>
    <ligand>
        <name>ATP</name>
        <dbReference type="ChEBI" id="CHEBI:30616"/>
    </ligand>
</feature>
<keyword evidence="5 11" id="KW-0547">Nucleotide-binding</keyword>
<dbReference type="Pfam" id="PF22025">
    <property type="entry name" value="ThiI_fer"/>
    <property type="match status" value="1"/>
</dbReference>
<dbReference type="SUPFAM" id="SSF52821">
    <property type="entry name" value="Rhodanese/Cell cycle control phosphatase"/>
    <property type="match status" value="1"/>
</dbReference>
<evidence type="ECO:0000256" key="1">
    <source>
        <dbReference type="ARBA" id="ARBA00004496"/>
    </source>
</evidence>
<dbReference type="AlphaFoldDB" id="A0A127M1H3"/>
<dbReference type="GO" id="GO:0005524">
    <property type="term" value="F:ATP binding"/>
    <property type="evidence" value="ECO:0007669"/>
    <property type="project" value="UniProtKB-UniRule"/>
</dbReference>
<dbReference type="InterPro" id="IPR004114">
    <property type="entry name" value="THUMP_dom"/>
</dbReference>
<evidence type="ECO:0000256" key="11">
    <source>
        <dbReference type="HAMAP-Rule" id="MF_00021"/>
    </source>
</evidence>
<sequence>MKFLVKLFPEIIIKSKPVRKKFTKQLRDNLRKLLLPLDPNLEIIRDWDRITIETASRDPEVLAGFVAVLSNTPGIAHIVEVLEYPLVDVHDIFEKTRLAIGDSLRGKSFVVRCKRVGSHDFNSSEVERYVGGGLNQHIESAGVDLHNPDVTVRIEVRQDLVYIVNRRIEGLGGFPLGTIDAAVSLISGGFDSTVSSYLTMKRGMRTHFCFFNLGGREHEVGVKEVALYLWLKYGASHRVKFVSVPFEDVVGEILKNVENSQMGVILKRMMLRAASEVAAQLEVSALVTGEAVAQVSSQTLQNLSVIDQVTDTLVLRPLICADKLDIINIAAKIGTEAFAANMPEYCGVISVKPTTRAKPEKIAAQEANFDFAVLERAIASANYINIDALADEDLTVAAVESLPIPLPDAVIVDVRHPDEVDRKPLKLATSEVQTIPFYELHSRFAQLDQSRTYMLFCDKGVMSRLHASHLVEQGFENVKVYRPS</sequence>
<keyword evidence="7 11" id="KW-0694">RNA-binding</keyword>
<dbReference type="Gene3D" id="3.40.250.10">
    <property type="entry name" value="Rhodanese-like domain"/>
    <property type="match status" value="1"/>
</dbReference>
<dbReference type="UniPathway" id="UPA00060"/>
<dbReference type="Gene3D" id="3.40.50.620">
    <property type="entry name" value="HUPs"/>
    <property type="match status" value="1"/>
</dbReference>
<keyword evidence="9" id="KW-1015">Disulfide bond</keyword>
<gene>
    <name evidence="11" type="primary">thiI</name>
    <name evidence="14" type="ORF">AZF00_01595</name>
</gene>
<keyword evidence="6 11" id="KW-0067">ATP-binding</keyword>
<dbReference type="PROSITE" id="PS50206">
    <property type="entry name" value="RHODANESE_3"/>
    <property type="match status" value="1"/>
</dbReference>
<dbReference type="InterPro" id="IPR049961">
    <property type="entry name" value="ThiI_N"/>
</dbReference>
<dbReference type="InterPro" id="IPR020536">
    <property type="entry name" value="ThiI_AANH"/>
</dbReference>
<evidence type="ECO:0000313" key="14">
    <source>
        <dbReference type="EMBL" id="AMO67076.1"/>
    </source>
</evidence>
<accession>A0A127M1H3</accession>
<dbReference type="Pfam" id="PF02568">
    <property type="entry name" value="ThiI"/>
    <property type="match status" value="1"/>
</dbReference>
<evidence type="ECO:0000256" key="3">
    <source>
        <dbReference type="ARBA" id="ARBA00022555"/>
    </source>
</evidence>
<dbReference type="GO" id="GO:0009228">
    <property type="term" value="P:thiamine biosynthetic process"/>
    <property type="evidence" value="ECO:0007669"/>
    <property type="project" value="UniProtKB-KW"/>
</dbReference>
<comment type="catalytic activity">
    <reaction evidence="11">
        <text>[ThiS sulfur-carrier protein]-C-terminal Gly-Gly-AMP + S-sulfanyl-L-cysteinyl-[cysteine desulfurase] + AH2 = [ThiS sulfur-carrier protein]-C-terminal-Gly-aminoethanethioate + L-cysteinyl-[cysteine desulfurase] + A + AMP + 2 H(+)</text>
        <dbReference type="Rhea" id="RHEA:43340"/>
        <dbReference type="Rhea" id="RHEA-COMP:12157"/>
        <dbReference type="Rhea" id="RHEA-COMP:12158"/>
        <dbReference type="Rhea" id="RHEA-COMP:12910"/>
        <dbReference type="Rhea" id="RHEA-COMP:19908"/>
        <dbReference type="ChEBI" id="CHEBI:13193"/>
        <dbReference type="ChEBI" id="CHEBI:15378"/>
        <dbReference type="ChEBI" id="CHEBI:17499"/>
        <dbReference type="ChEBI" id="CHEBI:29950"/>
        <dbReference type="ChEBI" id="CHEBI:61963"/>
        <dbReference type="ChEBI" id="CHEBI:90618"/>
        <dbReference type="ChEBI" id="CHEBI:232372"/>
        <dbReference type="ChEBI" id="CHEBI:456215"/>
    </reaction>
</comment>
<dbReference type="RefSeq" id="WP_062382756.1">
    <property type="nucleotide sequence ID" value="NZ_CP014544.1"/>
</dbReference>
<dbReference type="SUPFAM" id="SSF143437">
    <property type="entry name" value="THUMP domain-like"/>
    <property type="match status" value="1"/>
</dbReference>
<dbReference type="NCBIfam" id="TIGR04271">
    <property type="entry name" value="ThiI_C_thiazole"/>
    <property type="match status" value="1"/>
</dbReference>
<dbReference type="NCBIfam" id="TIGR00342">
    <property type="entry name" value="tRNA uracil 4-sulfurtransferase ThiI"/>
    <property type="match status" value="1"/>
</dbReference>
<dbReference type="Pfam" id="PF00581">
    <property type="entry name" value="Rhodanese"/>
    <property type="match status" value="1"/>
</dbReference>
<dbReference type="GO" id="GO:0140741">
    <property type="term" value="F:tRNA-uracil-4 sulfurtransferase activity"/>
    <property type="evidence" value="ECO:0007669"/>
    <property type="project" value="UniProtKB-EC"/>
</dbReference>
<dbReference type="SUPFAM" id="SSF52402">
    <property type="entry name" value="Adenine nucleotide alpha hydrolases-like"/>
    <property type="match status" value="1"/>
</dbReference>
<feature type="binding site" evidence="11">
    <location>
        <position position="289"/>
    </location>
    <ligand>
        <name>ATP</name>
        <dbReference type="ChEBI" id="CHEBI:30616"/>
    </ligand>
</feature>
<keyword evidence="4 11" id="KW-0808">Transferase</keyword>
<dbReference type="HAMAP" id="MF_00021">
    <property type="entry name" value="ThiI"/>
    <property type="match status" value="1"/>
</dbReference>
<evidence type="ECO:0000256" key="2">
    <source>
        <dbReference type="ARBA" id="ARBA00022490"/>
    </source>
</evidence>
<dbReference type="InterPro" id="IPR050102">
    <property type="entry name" value="tRNA_sulfurtransferase_ThiI"/>
</dbReference>
<protein>
    <recommendedName>
        <fullName evidence="11">tRNA sulfurtransferase</fullName>
        <ecNumber evidence="11">2.8.1.4</ecNumber>
    </recommendedName>
    <alternativeName>
        <fullName evidence="11">Sulfur carrier protein ThiS sulfurtransferase</fullName>
    </alternativeName>
    <alternativeName>
        <fullName evidence="11">Thiamine biosynthesis protein ThiI</fullName>
    </alternativeName>
    <alternativeName>
        <fullName evidence="11">tRNA 4-thiouridine synthase</fullName>
    </alternativeName>
</protein>
<dbReference type="EMBL" id="CP014544">
    <property type="protein sequence ID" value="AMO67076.1"/>
    <property type="molecule type" value="Genomic_DNA"/>
</dbReference>
<dbReference type="InterPro" id="IPR036873">
    <property type="entry name" value="Rhodanese-like_dom_sf"/>
</dbReference>
<dbReference type="InterPro" id="IPR049962">
    <property type="entry name" value="THUMP_ThiI"/>
</dbReference>
<dbReference type="Pfam" id="PF02926">
    <property type="entry name" value="THUMP"/>
    <property type="match status" value="1"/>
</dbReference>
<dbReference type="InterPro" id="IPR014729">
    <property type="entry name" value="Rossmann-like_a/b/a_fold"/>
</dbReference>
<dbReference type="GO" id="GO:0005829">
    <property type="term" value="C:cytosol"/>
    <property type="evidence" value="ECO:0007669"/>
    <property type="project" value="TreeGrafter"/>
</dbReference>
<dbReference type="GO" id="GO:0052837">
    <property type="term" value="P:thiazole biosynthetic process"/>
    <property type="evidence" value="ECO:0007669"/>
    <property type="project" value="InterPro"/>
</dbReference>
<comment type="pathway">
    <text evidence="11">Cofactor biosynthesis; thiamine diphosphate biosynthesis.</text>
</comment>
<dbReference type="GO" id="GO:0000049">
    <property type="term" value="F:tRNA binding"/>
    <property type="evidence" value="ECO:0007669"/>
    <property type="project" value="UniProtKB-UniRule"/>
</dbReference>
<comment type="subcellular location">
    <subcellularLocation>
        <location evidence="1 11">Cytoplasm</location>
    </subcellularLocation>
</comment>
<evidence type="ECO:0000256" key="7">
    <source>
        <dbReference type="ARBA" id="ARBA00022884"/>
    </source>
</evidence>
<evidence type="ECO:0000259" key="12">
    <source>
        <dbReference type="PROSITE" id="PS50206"/>
    </source>
</evidence>
<comment type="function">
    <text evidence="11">Catalyzes the ATP-dependent transfer of a sulfur to tRNA to produce 4-thiouridine in position 8 of tRNAs, which functions as a near-UV photosensor. Also catalyzes the transfer of sulfur to the sulfur carrier protein ThiS, forming ThiS-thiocarboxylate. This is a step in the synthesis of thiazole, in the thiamine biosynthesis pathway. The sulfur is donated as persulfide by IscS.</text>
</comment>
<comment type="similarity">
    <text evidence="11">Belongs to the ThiI family.</text>
</comment>
<dbReference type="SMART" id="SM00981">
    <property type="entry name" value="THUMP"/>
    <property type="match status" value="1"/>
</dbReference>
<evidence type="ECO:0000256" key="4">
    <source>
        <dbReference type="ARBA" id="ARBA00022679"/>
    </source>
</evidence>
<evidence type="ECO:0000256" key="8">
    <source>
        <dbReference type="ARBA" id="ARBA00022977"/>
    </source>
</evidence>
<dbReference type="InterPro" id="IPR054173">
    <property type="entry name" value="ThiI_fer"/>
</dbReference>
<evidence type="ECO:0000256" key="6">
    <source>
        <dbReference type="ARBA" id="ARBA00022840"/>
    </source>
</evidence>
<dbReference type="InterPro" id="IPR026340">
    <property type="entry name" value="THII_Thiazole_biosynth_dom"/>
</dbReference>
<feature type="binding site" evidence="11">
    <location>
        <position position="298"/>
    </location>
    <ligand>
        <name>ATP</name>
        <dbReference type="ChEBI" id="CHEBI:30616"/>
    </ligand>
</feature>
<dbReference type="GO" id="GO:0009229">
    <property type="term" value="P:thiamine diphosphate biosynthetic process"/>
    <property type="evidence" value="ECO:0007669"/>
    <property type="project" value="UniProtKB-UniRule"/>
</dbReference>
<evidence type="ECO:0000313" key="15">
    <source>
        <dbReference type="Proteomes" id="UP000074119"/>
    </source>
</evidence>
<comment type="catalytic activity">
    <reaction evidence="11">
        <text>[ThiI sulfur-carrier protein]-S-sulfanyl-L-cysteine + a uridine in tRNA + 2 reduced [2Fe-2S]-[ferredoxin] + ATP + H(+) = [ThiI sulfur-carrier protein]-L-cysteine + a 4-thiouridine in tRNA + 2 oxidized [2Fe-2S]-[ferredoxin] + AMP + diphosphate</text>
        <dbReference type="Rhea" id="RHEA:24176"/>
        <dbReference type="Rhea" id="RHEA-COMP:10000"/>
        <dbReference type="Rhea" id="RHEA-COMP:10001"/>
        <dbReference type="Rhea" id="RHEA-COMP:13337"/>
        <dbReference type="Rhea" id="RHEA-COMP:13338"/>
        <dbReference type="Rhea" id="RHEA-COMP:13339"/>
        <dbReference type="Rhea" id="RHEA-COMP:13340"/>
        <dbReference type="ChEBI" id="CHEBI:15378"/>
        <dbReference type="ChEBI" id="CHEBI:29950"/>
        <dbReference type="ChEBI" id="CHEBI:30616"/>
        <dbReference type="ChEBI" id="CHEBI:33019"/>
        <dbReference type="ChEBI" id="CHEBI:33737"/>
        <dbReference type="ChEBI" id="CHEBI:33738"/>
        <dbReference type="ChEBI" id="CHEBI:61963"/>
        <dbReference type="ChEBI" id="CHEBI:65315"/>
        <dbReference type="ChEBI" id="CHEBI:136798"/>
        <dbReference type="ChEBI" id="CHEBI:456215"/>
        <dbReference type="EC" id="2.8.1.4"/>
    </reaction>
</comment>
<feature type="binding site" evidence="11">
    <location>
        <position position="267"/>
    </location>
    <ligand>
        <name>ATP</name>
        <dbReference type="ChEBI" id="CHEBI:30616"/>
    </ligand>
</feature>
<dbReference type="EC" id="2.8.1.4" evidence="11"/>
<dbReference type="GO" id="GO:0002937">
    <property type="term" value="P:tRNA 4-thiouridine biosynthesis"/>
    <property type="evidence" value="ECO:0007669"/>
    <property type="project" value="TreeGrafter"/>
</dbReference>
<name>A0A127M1H3_9GAMM</name>
<keyword evidence="3 11" id="KW-0820">tRNA-binding</keyword>